<evidence type="ECO:0000256" key="1">
    <source>
        <dbReference type="SAM" id="MobiDB-lite"/>
    </source>
</evidence>
<feature type="compositionally biased region" description="Polar residues" evidence="1">
    <location>
        <begin position="99"/>
        <end position="121"/>
    </location>
</feature>
<dbReference type="EMBL" id="JARGDH010000005">
    <property type="protein sequence ID" value="KAL0269037.1"/>
    <property type="molecule type" value="Genomic_DNA"/>
</dbReference>
<name>A0AAW2HH35_9NEOP</name>
<evidence type="ECO:0000313" key="3">
    <source>
        <dbReference type="EMBL" id="KAL0269037.1"/>
    </source>
</evidence>
<accession>A0AAW2HH35</accession>
<gene>
    <name evidence="3" type="ORF">PYX00_010780</name>
</gene>
<reference evidence="3" key="1">
    <citation type="journal article" date="2024" name="Gigascience">
        <title>Chromosome-level genome of the poultry shaft louse Menopon gallinae provides insight into the host-switching and adaptive evolution of parasitic lice.</title>
        <authorList>
            <person name="Xu Y."/>
            <person name="Ma L."/>
            <person name="Liu S."/>
            <person name="Liang Y."/>
            <person name="Liu Q."/>
            <person name="He Z."/>
            <person name="Tian L."/>
            <person name="Duan Y."/>
            <person name="Cai W."/>
            <person name="Li H."/>
            <person name="Song F."/>
        </authorList>
    </citation>
    <scope>NUCLEOTIDE SEQUENCE</scope>
    <source>
        <strain evidence="3">Cailab_2023a</strain>
    </source>
</reference>
<comment type="caution">
    <text evidence="3">The sequence shown here is derived from an EMBL/GenBank/DDBJ whole genome shotgun (WGS) entry which is preliminary data.</text>
</comment>
<feature type="region of interest" description="Disordered" evidence="1">
    <location>
        <begin position="99"/>
        <end position="138"/>
    </location>
</feature>
<sequence length="192" mass="21601">MKSIVIVCLVGAACSATFSDRQVGHFVQNSNFVPHFSKDVDFRFKRQSNATAATTTTTTTARPRKNRPGNIFHLISELVSETRNDTSRAINEIGNLFNSQFSENTPRPAANQHTVSSTTPDPNGESDEDNEVTTTTEPYRITRQEFFGILRSNVRGLMRLFQKEFTNALRDSNANARQFGKEFRNAIMPYVT</sequence>
<dbReference type="AlphaFoldDB" id="A0AAW2HH35"/>
<organism evidence="3">
    <name type="scientific">Menopon gallinae</name>
    <name type="common">poultry shaft louse</name>
    <dbReference type="NCBI Taxonomy" id="328185"/>
    <lineage>
        <taxon>Eukaryota</taxon>
        <taxon>Metazoa</taxon>
        <taxon>Ecdysozoa</taxon>
        <taxon>Arthropoda</taxon>
        <taxon>Hexapoda</taxon>
        <taxon>Insecta</taxon>
        <taxon>Pterygota</taxon>
        <taxon>Neoptera</taxon>
        <taxon>Paraneoptera</taxon>
        <taxon>Psocodea</taxon>
        <taxon>Troctomorpha</taxon>
        <taxon>Phthiraptera</taxon>
        <taxon>Amblycera</taxon>
        <taxon>Menoponidae</taxon>
        <taxon>Menopon</taxon>
    </lineage>
</organism>
<feature type="chain" id="PRO_5043699651" evidence="2">
    <location>
        <begin position="16"/>
        <end position="192"/>
    </location>
</feature>
<feature type="signal peptide" evidence="2">
    <location>
        <begin position="1"/>
        <end position="15"/>
    </location>
</feature>
<evidence type="ECO:0000256" key="2">
    <source>
        <dbReference type="SAM" id="SignalP"/>
    </source>
</evidence>
<keyword evidence="2" id="KW-0732">Signal</keyword>
<protein>
    <submittedName>
        <fullName evidence="3">Uncharacterized protein</fullName>
    </submittedName>
</protein>
<proteinExistence type="predicted"/>